<evidence type="ECO:0000259" key="8">
    <source>
        <dbReference type="PROSITE" id="PS50262"/>
    </source>
</evidence>
<keyword evidence="3 7" id="KW-0812">Transmembrane</keyword>
<dbReference type="GO" id="GO:0004930">
    <property type="term" value="F:G protein-coupled receptor activity"/>
    <property type="evidence" value="ECO:0007669"/>
    <property type="project" value="InterPro"/>
</dbReference>
<protein>
    <recommendedName>
        <fullName evidence="8">G-protein coupled receptors family 1 profile domain-containing protein</fullName>
    </recommendedName>
</protein>
<keyword evidence="5 7" id="KW-0472">Membrane</keyword>
<keyword evidence="4 7" id="KW-1133">Transmembrane helix</keyword>
<accession>A0A7R8VV57</accession>
<reference evidence="9" key="1">
    <citation type="submission" date="2020-11" db="EMBL/GenBank/DDBJ databases">
        <authorList>
            <person name="Tran Van P."/>
        </authorList>
    </citation>
    <scope>NUCLEOTIDE SEQUENCE</scope>
</reference>
<feature type="transmembrane region" description="Helical" evidence="7">
    <location>
        <begin position="281"/>
        <end position="306"/>
    </location>
</feature>
<dbReference type="PRINTS" id="PR00237">
    <property type="entry name" value="GPCRRHODOPSN"/>
</dbReference>
<comment type="subcellular location">
    <subcellularLocation>
        <location evidence="1">Membrane</location>
    </subcellularLocation>
</comment>
<evidence type="ECO:0000256" key="7">
    <source>
        <dbReference type="SAM" id="Phobius"/>
    </source>
</evidence>
<dbReference type="PANTHER" id="PTHR46641:SF2">
    <property type="entry name" value="FMRFAMIDE RECEPTOR"/>
    <property type="match status" value="1"/>
</dbReference>
<evidence type="ECO:0000256" key="5">
    <source>
        <dbReference type="ARBA" id="ARBA00023136"/>
    </source>
</evidence>
<dbReference type="PROSITE" id="PS50262">
    <property type="entry name" value="G_PROTEIN_RECEP_F1_2"/>
    <property type="match status" value="1"/>
</dbReference>
<sequence length="494" mass="55498">MDGLFVPAALGIMIEQPTGLESGVITGHGWLELIRSSSGSDRTDTIIKWRRSGSPWWRSVPPDGNICLKMTTPDMNSTFSLNGRLYSETTSSEERQDIIYQFITNGVLLNVIGVLGILGNIISMIILSRPQMKSSINYLLIGLARCDTVLILTSLLLFGLPAIFSYTGCLFTYYVKVYPHLAPVLFPLALIAQTVSVYLTLTVTLERFVAVCHPLQARSLCTYGRARFYVIIIIVFSTLYNLPRFWDIVVLERGFDENYNTTIYFVQPSPLRLNPTYIKVYIHWLYLVFMYFLPFSCLALFNTAIYRQVRRANKERQRLSRLQKKEIGLATMLMCVVTVFFLCNILALVNNILEAFYDRSVDKLVKTSDLLITINSSVNFIIYVIFGEKFKRLFFKLFCSHGFLGVGGRDSPEGGTHDDSIVSNGDGRNYSMRSTHTCHLNRAGTTIVRNAGSSSVNNGSSLRHSVRVPSPGPSVYYPARDTASNVTTTTLAQL</sequence>
<feature type="transmembrane region" description="Helical" evidence="7">
    <location>
        <begin position="181"/>
        <end position="205"/>
    </location>
</feature>
<dbReference type="InterPro" id="IPR052954">
    <property type="entry name" value="GPCR-Ligand_Int"/>
</dbReference>
<evidence type="ECO:0000256" key="2">
    <source>
        <dbReference type="ARBA" id="ARBA00010663"/>
    </source>
</evidence>
<evidence type="ECO:0000256" key="3">
    <source>
        <dbReference type="ARBA" id="ARBA00022692"/>
    </source>
</evidence>
<comment type="similarity">
    <text evidence="2">Belongs to the G-protein coupled receptor 1 family.</text>
</comment>
<dbReference type="SUPFAM" id="SSF81321">
    <property type="entry name" value="Family A G protein-coupled receptor-like"/>
    <property type="match status" value="1"/>
</dbReference>
<organism evidence="9">
    <name type="scientific">Timema douglasi</name>
    <name type="common">Walking stick</name>
    <dbReference type="NCBI Taxonomy" id="61478"/>
    <lineage>
        <taxon>Eukaryota</taxon>
        <taxon>Metazoa</taxon>
        <taxon>Ecdysozoa</taxon>
        <taxon>Arthropoda</taxon>
        <taxon>Hexapoda</taxon>
        <taxon>Insecta</taxon>
        <taxon>Pterygota</taxon>
        <taxon>Neoptera</taxon>
        <taxon>Polyneoptera</taxon>
        <taxon>Phasmatodea</taxon>
        <taxon>Timematodea</taxon>
        <taxon>Timematoidea</taxon>
        <taxon>Timematidae</taxon>
        <taxon>Timema</taxon>
    </lineage>
</organism>
<dbReference type="Gene3D" id="1.20.1070.10">
    <property type="entry name" value="Rhodopsin 7-helix transmembrane proteins"/>
    <property type="match status" value="1"/>
</dbReference>
<feature type="transmembrane region" description="Helical" evidence="7">
    <location>
        <begin position="149"/>
        <end position="175"/>
    </location>
</feature>
<evidence type="ECO:0000256" key="1">
    <source>
        <dbReference type="ARBA" id="ARBA00004370"/>
    </source>
</evidence>
<feature type="transmembrane region" description="Helical" evidence="7">
    <location>
        <begin position="107"/>
        <end position="128"/>
    </location>
</feature>
<dbReference type="EMBL" id="OA570969">
    <property type="protein sequence ID" value="CAD7203676.1"/>
    <property type="molecule type" value="Genomic_DNA"/>
</dbReference>
<evidence type="ECO:0000256" key="4">
    <source>
        <dbReference type="ARBA" id="ARBA00022989"/>
    </source>
</evidence>
<feature type="transmembrane region" description="Helical" evidence="7">
    <location>
        <begin position="226"/>
        <end position="243"/>
    </location>
</feature>
<gene>
    <name evidence="9" type="ORF">TDIB3V08_LOCUS9842</name>
</gene>
<feature type="transmembrane region" description="Helical" evidence="7">
    <location>
        <begin position="327"/>
        <end position="350"/>
    </location>
</feature>
<proteinExistence type="inferred from homology"/>
<feature type="domain" description="G-protein coupled receptors family 1 profile" evidence="8">
    <location>
        <begin position="119"/>
        <end position="383"/>
    </location>
</feature>
<evidence type="ECO:0000313" key="9">
    <source>
        <dbReference type="EMBL" id="CAD7203676.1"/>
    </source>
</evidence>
<dbReference type="AlphaFoldDB" id="A0A7R8VV57"/>
<dbReference type="CDD" id="cd14978">
    <property type="entry name" value="7tmA_FMRFamide_R-like"/>
    <property type="match status" value="1"/>
</dbReference>
<dbReference type="PANTHER" id="PTHR46641">
    <property type="entry name" value="FMRFAMIDE RECEPTOR-RELATED"/>
    <property type="match status" value="1"/>
</dbReference>
<feature type="transmembrane region" description="Helical" evidence="7">
    <location>
        <begin position="370"/>
        <end position="386"/>
    </location>
</feature>
<dbReference type="InterPro" id="IPR017452">
    <property type="entry name" value="GPCR_Rhodpsn_7TM"/>
</dbReference>
<dbReference type="GO" id="GO:0016020">
    <property type="term" value="C:membrane"/>
    <property type="evidence" value="ECO:0007669"/>
    <property type="project" value="UniProtKB-SubCell"/>
</dbReference>
<dbReference type="InterPro" id="IPR000276">
    <property type="entry name" value="GPCR_Rhodpsn"/>
</dbReference>
<evidence type="ECO:0000256" key="6">
    <source>
        <dbReference type="SAM" id="MobiDB-lite"/>
    </source>
</evidence>
<feature type="region of interest" description="Disordered" evidence="6">
    <location>
        <begin position="454"/>
        <end position="481"/>
    </location>
</feature>
<name>A0A7R8VV57_TIMDO</name>
<dbReference type="Pfam" id="PF00001">
    <property type="entry name" value="7tm_1"/>
    <property type="match status" value="1"/>
</dbReference>